<dbReference type="SUPFAM" id="SSF51735">
    <property type="entry name" value="NAD(P)-binding Rossmann-fold domains"/>
    <property type="match status" value="1"/>
</dbReference>
<dbReference type="GO" id="GO:0006571">
    <property type="term" value="P:tyrosine biosynthetic process"/>
    <property type="evidence" value="ECO:0007669"/>
    <property type="project" value="InterPro"/>
</dbReference>
<dbReference type="Pfam" id="PF20463">
    <property type="entry name" value="PDH_C"/>
    <property type="match status" value="1"/>
</dbReference>
<dbReference type="GO" id="GO:0004665">
    <property type="term" value="F:prephenate dehydrogenase (NADP+) activity"/>
    <property type="evidence" value="ECO:0007669"/>
    <property type="project" value="InterPro"/>
</dbReference>
<dbReference type="eggNOG" id="COG0287">
    <property type="taxonomic scope" value="Bacteria"/>
</dbReference>
<dbReference type="PANTHER" id="PTHR21363">
    <property type="entry name" value="PREPHENATE DEHYDROGENASE"/>
    <property type="match status" value="1"/>
</dbReference>
<dbReference type="Pfam" id="PF02153">
    <property type="entry name" value="PDH_N"/>
    <property type="match status" value="1"/>
</dbReference>
<evidence type="ECO:0000313" key="4">
    <source>
        <dbReference type="EMBL" id="EWH11359.1"/>
    </source>
</evidence>
<dbReference type="EC" id="5.4.99.5" evidence="4"/>
<dbReference type="Gene3D" id="1.10.3660.10">
    <property type="entry name" value="6-phosphogluconate dehydrogenase C-terminal like domain"/>
    <property type="match status" value="1"/>
</dbReference>
<feature type="coiled-coil region" evidence="2">
    <location>
        <begin position="3"/>
        <end position="44"/>
    </location>
</feature>
<keyword evidence="5" id="KW-1185">Reference proteome</keyword>
<keyword evidence="4" id="KW-0413">Isomerase</keyword>
<dbReference type="SUPFAM" id="SSF48179">
    <property type="entry name" value="6-phosphogluconate dehydrogenase C-terminal domain-like"/>
    <property type="match status" value="1"/>
</dbReference>
<comment type="caution">
    <text evidence="4">The sequence shown here is derived from an EMBL/GenBank/DDBJ whole genome shotgun (WGS) entry which is preliminary data.</text>
</comment>
<dbReference type="STRING" id="1328313.DS2_04270"/>
<name>W7QEP4_9ALTE</name>
<accession>W7QEP4</accession>
<dbReference type="PATRIC" id="fig|1328313.3.peg.883"/>
<gene>
    <name evidence="4" type="primary">tyrA</name>
    <name evidence="4" type="ORF">DS2_04270</name>
</gene>
<dbReference type="OrthoDB" id="6198144at2"/>
<dbReference type="InterPro" id="IPR008927">
    <property type="entry name" value="6-PGluconate_DH-like_C_sf"/>
</dbReference>
<dbReference type="NCBIfam" id="NF008400">
    <property type="entry name" value="PRK11199.1"/>
    <property type="match status" value="1"/>
</dbReference>
<dbReference type="AlphaFoldDB" id="W7QEP4"/>
<dbReference type="Gene3D" id="3.40.50.720">
    <property type="entry name" value="NAD(P)-binding Rossmann-like Domain"/>
    <property type="match status" value="1"/>
</dbReference>
<dbReference type="GO" id="GO:0070403">
    <property type="term" value="F:NAD+ binding"/>
    <property type="evidence" value="ECO:0007669"/>
    <property type="project" value="InterPro"/>
</dbReference>
<dbReference type="InterPro" id="IPR003099">
    <property type="entry name" value="Prephen_DH"/>
</dbReference>
<dbReference type="InterPro" id="IPR046825">
    <property type="entry name" value="PDH_C"/>
</dbReference>
<dbReference type="GO" id="GO:0004106">
    <property type="term" value="F:chorismate mutase activity"/>
    <property type="evidence" value="ECO:0007669"/>
    <property type="project" value="UniProtKB-EC"/>
</dbReference>
<reference evidence="4 5" key="1">
    <citation type="journal article" date="2014" name="Genome Announc.">
        <title>Draft Genome Sequence of the Agar-Degrading Bacterium Catenovulum sp. Strain DS-2, Isolated from Intestines of Haliotis diversicolor.</title>
        <authorList>
            <person name="Shan D."/>
            <person name="Li X."/>
            <person name="Gu Z."/>
            <person name="Wei G."/>
            <person name="Gao Z."/>
            <person name="Shao Z."/>
        </authorList>
    </citation>
    <scope>NUCLEOTIDE SEQUENCE [LARGE SCALE GENOMIC DNA]</scope>
    <source>
        <strain evidence="4 5">DS-2</strain>
    </source>
</reference>
<evidence type="ECO:0000313" key="5">
    <source>
        <dbReference type="Proteomes" id="UP000019276"/>
    </source>
</evidence>
<protein>
    <submittedName>
        <fullName evidence="4">Bifunctional chorismate mutase/prephenate dehydrogenase</fullName>
        <ecNumber evidence="4">5.4.99.5</ecNumber>
    </submittedName>
</protein>
<dbReference type="PANTHER" id="PTHR21363:SF0">
    <property type="entry name" value="PREPHENATE DEHYDROGENASE [NADP(+)]"/>
    <property type="match status" value="1"/>
</dbReference>
<keyword evidence="1" id="KW-0560">Oxidoreductase</keyword>
<evidence type="ECO:0000256" key="1">
    <source>
        <dbReference type="ARBA" id="ARBA00023002"/>
    </source>
</evidence>
<feature type="domain" description="Prephenate/arogenate dehydrogenase" evidence="3">
    <location>
        <begin position="47"/>
        <end position="310"/>
    </location>
</feature>
<organism evidence="4 5">
    <name type="scientific">Catenovulum agarivorans DS-2</name>
    <dbReference type="NCBI Taxonomy" id="1328313"/>
    <lineage>
        <taxon>Bacteria</taxon>
        <taxon>Pseudomonadati</taxon>
        <taxon>Pseudomonadota</taxon>
        <taxon>Gammaproteobacteria</taxon>
        <taxon>Alteromonadales</taxon>
        <taxon>Alteromonadaceae</taxon>
        <taxon>Catenovulum</taxon>
    </lineage>
</organism>
<proteinExistence type="predicted"/>
<dbReference type="Proteomes" id="UP000019276">
    <property type="component" value="Unassembled WGS sequence"/>
</dbReference>
<sequence length="326" mass="36872">MSETTLTEQLTQVETQIEDLLKQKAELEQKIKQANLQHAQQTTNSNKRIVVVGGRGKLGSLFVRLFTELGHSVSVFEQQDWNNAQQIVEHADLVVVSVPINLTSSVIKQLVGYLSAETILADLTSVKAQPLADMLEYHAGPVVGLHPMFGPDVPDIHDQVVAYCDGRTPQQYQWLLDSLALLGAKLTKVTAESHDKSMAFIQVMRHFSTFVYGLHLQQENPKITDLISLSSPIYRLELAMVGRLFAQDSQLYADIIYSNPANFQLLKRFAERFNEGIQLLESGDKALFKQEFADVRRWFGDYAEHFLKESRVMLEAAHHYSELEID</sequence>
<evidence type="ECO:0000256" key="2">
    <source>
        <dbReference type="SAM" id="Coils"/>
    </source>
</evidence>
<dbReference type="InterPro" id="IPR046826">
    <property type="entry name" value="PDH_N"/>
</dbReference>
<dbReference type="EMBL" id="ARZY01000005">
    <property type="protein sequence ID" value="EWH11359.1"/>
    <property type="molecule type" value="Genomic_DNA"/>
</dbReference>
<dbReference type="InterPro" id="IPR036291">
    <property type="entry name" value="NAD(P)-bd_dom_sf"/>
</dbReference>
<dbReference type="PROSITE" id="PS51176">
    <property type="entry name" value="PDH_ADH"/>
    <property type="match status" value="1"/>
</dbReference>
<keyword evidence="2" id="KW-0175">Coiled coil</keyword>
<dbReference type="RefSeq" id="WP_035013407.1">
    <property type="nucleotide sequence ID" value="NZ_ARZY01000005.1"/>
</dbReference>
<evidence type="ECO:0000259" key="3">
    <source>
        <dbReference type="PROSITE" id="PS51176"/>
    </source>
</evidence>
<dbReference type="GO" id="GO:0008977">
    <property type="term" value="F:prephenate dehydrogenase (NAD+) activity"/>
    <property type="evidence" value="ECO:0007669"/>
    <property type="project" value="InterPro"/>
</dbReference>
<dbReference type="InterPro" id="IPR050812">
    <property type="entry name" value="Preph/Arog_dehydrog"/>
</dbReference>